<evidence type="ECO:0000313" key="3">
    <source>
        <dbReference type="Proteomes" id="UP000799640"/>
    </source>
</evidence>
<organism evidence="2 3">
    <name type="scientific">Trichodelitschia bisporula</name>
    <dbReference type="NCBI Taxonomy" id="703511"/>
    <lineage>
        <taxon>Eukaryota</taxon>
        <taxon>Fungi</taxon>
        <taxon>Dikarya</taxon>
        <taxon>Ascomycota</taxon>
        <taxon>Pezizomycotina</taxon>
        <taxon>Dothideomycetes</taxon>
        <taxon>Dothideomycetes incertae sedis</taxon>
        <taxon>Phaeotrichales</taxon>
        <taxon>Phaeotrichaceae</taxon>
        <taxon>Trichodelitschia</taxon>
    </lineage>
</organism>
<accession>A0A6G1I9N7</accession>
<evidence type="ECO:0000313" key="2">
    <source>
        <dbReference type="EMBL" id="KAF2405023.1"/>
    </source>
</evidence>
<feature type="compositionally biased region" description="Polar residues" evidence="1">
    <location>
        <begin position="58"/>
        <end position="70"/>
    </location>
</feature>
<name>A0A6G1I9N7_9PEZI</name>
<feature type="compositionally biased region" description="Polar residues" evidence="1">
    <location>
        <begin position="115"/>
        <end position="138"/>
    </location>
</feature>
<dbReference type="Proteomes" id="UP000799640">
    <property type="component" value="Unassembled WGS sequence"/>
</dbReference>
<keyword evidence="3" id="KW-1185">Reference proteome</keyword>
<feature type="compositionally biased region" description="Low complexity" evidence="1">
    <location>
        <begin position="31"/>
        <end position="48"/>
    </location>
</feature>
<dbReference type="EMBL" id="ML996687">
    <property type="protein sequence ID" value="KAF2405023.1"/>
    <property type="molecule type" value="Genomic_DNA"/>
</dbReference>
<dbReference type="AlphaFoldDB" id="A0A6G1I9N7"/>
<feature type="region of interest" description="Disordered" evidence="1">
    <location>
        <begin position="1"/>
        <end position="162"/>
    </location>
</feature>
<feature type="compositionally biased region" description="Polar residues" evidence="1">
    <location>
        <begin position="1"/>
        <end position="12"/>
    </location>
</feature>
<gene>
    <name evidence="2" type="ORF">EJ06DRAFT_552478</name>
</gene>
<proteinExistence type="predicted"/>
<feature type="compositionally biased region" description="Polar residues" evidence="1">
    <location>
        <begin position="150"/>
        <end position="162"/>
    </location>
</feature>
<evidence type="ECO:0000256" key="1">
    <source>
        <dbReference type="SAM" id="MobiDB-lite"/>
    </source>
</evidence>
<reference evidence="2" key="1">
    <citation type="journal article" date="2020" name="Stud. Mycol.">
        <title>101 Dothideomycetes genomes: a test case for predicting lifestyles and emergence of pathogens.</title>
        <authorList>
            <person name="Haridas S."/>
            <person name="Albert R."/>
            <person name="Binder M."/>
            <person name="Bloem J."/>
            <person name="Labutti K."/>
            <person name="Salamov A."/>
            <person name="Andreopoulos B."/>
            <person name="Baker S."/>
            <person name="Barry K."/>
            <person name="Bills G."/>
            <person name="Bluhm B."/>
            <person name="Cannon C."/>
            <person name="Castanera R."/>
            <person name="Culley D."/>
            <person name="Daum C."/>
            <person name="Ezra D."/>
            <person name="Gonzalez J."/>
            <person name="Henrissat B."/>
            <person name="Kuo A."/>
            <person name="Liang C."/>
            <person name="Lipzen A."/>
            <person name="Lutzoni F."/>
            <person name="Magnuson J."/>
            <person name="Mondo S."/>
            <person name="Nolan M."/>
            <person name="Ohm R."/>
            <person name="Pangilinan J."/>
            <person name="Park H.-J."/>
            <person name="Ramirez L."/>
            <person name="Alfaro M."/>
            <person name="Sun H."/>
            <person name="Tritt A."/>
            <person name="Yoshinaga Y."/>
            <person name="Zwiers L.-H."/>
            <person name="Turgeon B."/>
            <person name="Goodwin S."/>
            <person name="Spatafora J."/>
            <person name="Crous P."/>
            <person name="Grigoriev I."/>
        </authorList>
    </citation>
    <scope>NUCLEOTIDE SEQUENCE</scope>
    <source>
        <strain evidence="2">CBS 262.69</strain>
    </source>
</reference>
<protein>
    <submittedName>
        <fullName evidence="2">Uncharacterized protein</fullName>
    </submittedName>
</protein>
<sequence>MENNHNINSASPPWNALWQQDGIESPPNEPASPTSVTSSAAAEASSSPVPEPDMFSDTMPSLTSGDSGVSISEAKLHELGAVGNVDVINREDPNVYDPEPSLEEDPSEDNKTGPRVSTPTAEGALQTRTGGETLQTDTGGEALHPGSDSALHSTEAANSPSSPDDMIVTHYCSFNCGWFQEVRITATTTPSDGTAVQNVLREHEMYHYDEMLMFLREEEVEFEDDWSS</sequence>